<feature type="domain" description="CCR4-NOT transcription complex subunit 1 TTP binding" evidence="10">
    <location>
        <begin position="598"/>
        <end position="750"/>
    </location>
</feature>
<evidence type="ECO:0000313" key="14">
    <source>
        <dbReference type="EMBL" id="KTA98840.1"/>
    </source>
</evidence>
<dbReference type="InterPro" id="IPR032195">
    <property type="entry name" value="CNOT1_HEAT_N"/>
</dbReference>
<sequence length="2090" mass="239098">MPSGPTDESKLGTKKDSSDIINSGNNRSKHRTAITRVVQILVNLSEINFEISKRDIFEILEYSAAEVEIEYLKRLLVQAENIDGNPKELYNLLYHSIKRLSKKDESYVSLIRKAVFENTEFIQDYKIKKLDHYLQDHLNTEPDLLDCIDIEKYIKSLTINIEEMNYQESLQSVLSADNPPDNYIEQIRDIVFSLEGESLNDCVALLLSEILSPGSQNLQNASKTDIESGNASPWFTPYAVDAATHIGHQLHETLYAMKKDATNWNRIFNLMSTKYFLSTPVHASLASLSSLFAILDSGSIIDEFFSCDWHVSVKLQLVVLLHKWSVSEGCFDILNSQNIRKVSNKIENTKMSMLYLMCVSSLDLELFLQRDELVDNPMLPVFQECFFQDFNAAPEYLALALINNMKHFSLLIENTTTVDEILIALVVQTFEKSFQSVTDIIRALGNDNKLLLEVCTAIINTNKFRLIEFAKVLKDEGKLEFVIDHTPFEDIFKFLPRAIRVGWNGFEDYIHKHLDSNNSHSAISYLDAQIKIPDNDMPLKKSQSFDLKSLHTLINFLRTIPLNANDQLMFEKLQFALLIAVPRLLNFGYDHDNVILASEDTGPVESDIEKEMQMQLQKMYSGEIAIKDVIDLLIKLRDSNSSHDQDLFACITHAVLSESNFYKDYPLDALATTSVLFGSMILFQLLRGFVLDVAFKIIMNFAKEGVESKMFKFAVQAIYAFRIRLPDFPQYCKDLLQEVPDLKTQPQVYQSLSEAAHGIDVAKNQSTPITKQPLELYPMKFFVIDELKYQFQQDTPPKDVTEKVLFILNNISTENLKNKVLDLKSVLTSNYYAWFSNYLVNQRAKTEPNYQNLYKDVLVNVESESLHQYVINMTLKQLFLLMSIKDVKAIDKKHLKNLAAWLGCITIGVDKPIKHRNIAFRELLLDAHKENRLEIVVPFTTKIIQHAANSKIFKPPNPWTIGILRTLKELNEKANWKLSLTFEVEVLFKALDIPMDSLDSTNYLDSTDIIENLSGNIGSVTLEQQQVEHQRQMLMMQQHQQQLLIYQQRQQHILNNNPSSKEQGNYMEAQNQTNDGPFVSLSGSTLFTTRPEIKRVFQIALAKAVREVLGPVVEKSANIAVITTTKIVSKDFATEPDENKLKAAAITMVRQLAKSLSRATAYDPLKESLRSTTQSLLPNMMGLSSNPLEELDTAINDNIGLALNLVELAAVDKAVQELREQLIQAIAIRRYHKERRSDQPFITPNTNPYSLALPDPLGIKNNGVTPQQFKLYEEFGNFFPDNHAMTIANQNQSVNTPQSIPAEPVQNIPQNIQTTANRQPLGPAQAQMPIRNPHLVNNVQSELEQNHRILVHLMDSLVALIKENADKNSLKELGEKNQIDGIIFQILTFIAKSVQKDQLALKVSQAVVNSLFATSESPLCREVLSLLLEKLCSLSLVARKDVVWWLVYALDSRKFNLAVIKSLIEVNLIDPYELDNVLVKAMASGMENSVDFTIKLIEESILSEDPILMRMDLINSVIYLSKLNSKDSQEFISKYENKAILPIKEDIEITKKEHYFLIFTEWVKLLQRVESDDAITLAFISQMMDAGILSESDNVIVFFKSALELSIYSFKKSDPTGDVFVSIDALSKMIIKLLIHQNWNDCSRGDYFNMILSVILLVFAKDHGETNTTFNERPYFRLLSNLLYEWSQIRTHKFVNVKNSDNRKDLQQFDAEFYNTFALYLHSLQPFAFTGFSFAWVTLLSHRMFLPEMLRLSDKKGWKNLMILMMDLFLFLDKYTKKNSVSDAVSVIYKGALRIMLAISNDYPEFLIENHYELMNALPQTYFQLKNVILSAIPRGISIPNPFDQNVHMKDMPECQTVPNVYYDPVADLRNLKKPVDNYLRIPSSSLLRTVVNGLYSDEKHRKNCLGYEAVSVNQKLIRAIVLHTGIEAGLENEKTSSNAIFNTKSSYYTLLFEIIKEGKAEIKYQMIQSIIEQLRYPNIHTYWFSFVIKEMFISKEWDDQLDIVRELILRVLLERLIVNKPHTWGVTMMMHTLITNKDVEILELECVKSQSEVQLIFKQLIKHANAMSVATPLNDVDLNSQTQPQPINA</sequence>
<dbReference type="PANTHER" id="PTHR13162">
    <property type="entry name" value="CCR4-NOT TRANSCRIPTION COMPLEX"/>
    <property type="match status" value="1"/>
</dbReference>
<dbReference type="GO" id="GO:0001671">
    <property type="term" value="F:ATPase activator activity"/>
    <property type="evidence" value="ECO:0007669"/>
    <property type="project" value="EnsemblFungi"/>
</dbReference>
<dbReference type="GO" id="GO:0007124">
    <property type="term" value="P:pseudohyphal growth"/>
    <property type="evidence" value="ECO:0007669"/>
    <property type="project" value="EnsemblFungi"/>
</dbReference>
<dbReference type="GO" id="GO:0000289">
    <property type="term" value="P:nuclear-transcribed mRNA poly(A) tail shortening"/>
    <property type="evidence" value="ECO:0007669"/>
    <property type="project" value="EnsemblFungi"/>
</dbReference>
<feature type="domain" description="CCR4-NOT transcription complex subunit 1" evidence="8">
    <location>
        <begin position="1091"/>
        <end position="1233"/>
    </location>
</feature>
<dbReference type="GO" id="GO:0032968">
    <property type="term" value="P:positive regulation of transcription elongation by RNA polymerase II"/>
    <property type="evidence" value="ECO:0007669"/>
    <property type="project" value="EnsemblFungi"/>
</dbReference>
<dbReference type="GO" id="GO:0060090">
    <property type="term" value="F:molecular adaptor activity"/>
    <property type="evidence" value="ECO:0007669"/>
    <property type="project" value="TreeGrafter"/>
</dbReference>
<dbReference type="Pfam" id="PF04054">
    <property type="entry name" value="Not1"/>
    <property type="match status" value="1"/>
</dbReference>
<evidence type="ECO:0000256" key="6">
    <source>
        <dbReference type="SAM" id="MobiDB-lite"/>
    </source>
</evidence>
<dbReference type="Pfam" id="PF12842">
    <property type="entry name" value="DUF3819"/>
    <property type="match status" value="1"/>
</dbReference>
<dbReference type="GO" id="GO:0030015">
    <property type="term" value="C:CCR4-NOT core complex"/>
    <property type="evidence" value="ECO:0007669"/>
    <property type="project" value="EnsemblFungi"/>
</dbReference>
<dbReference type="Pfam" id="PF16417">
    <property type="entry name" value="CNOT1_TTP_bind"/>
    <property type="match status" value="1"/>
</dbReference>
<dbReference type="Gene3D" id="1.25.40.800">
    <property type="match status" value="1"/>
</dbReference>
<dbReference type="InterPro" id="IPR040398">
    <property type="entry name" value="Not1"/>
</dbReference>
<dbReference type="Pfam" id="PF25097">
    <property type="entry name" value="ARM_Cnot1"/>
    <property type="match status" value="1"/>
</dbReference>
<dbReference type="InterPro" id="IPR038535">
    <property type="entry name" value="CNOT1_TTP_bind_sf"/>
</dbReference>
<comment type="caution">
    <text evidence="15">The sequence shown here is derived from an EMBL/GenBank/DDBJ whole genome shotgun (WGS) entry which is preliminary data.</text>
</comment>
<dbReference type="OMA" id="VECHYQL"/>
<dbReference type="Pfam" id="PF16419">
    <property type="entry name" value="CNOT1_HEAT_N"/>
    <property type="match status" value="1"/>
</dbReference>
<dbReference type="EMBL" id="LLZZ01000001">
    <property type="protein sequence ID" value="KTB14221.1"/>
    <property type="molecule type" value="Genomic_DNA"/>
</dbReference>
<dbReference type="Pfam" id="PF16415">
    <property type="entry name" value="CNOT1_CAF1_bind"/>
    <property type="match status" value="1"/>
</dbReference>
<accession>A0A0W0DNE3</accession>
<dbReference type="GO" id="GO:0000932">
    <property type="term" value="C:P-body"/>
    <property type="evidence" value="ECO:0007669"/>
    <property type="project" value="TreeGrafter"/>
</dbReference>
<dbReference type="GO" id="GO:0005634">
    <property type="term" value="C:nucleus"/>
    <property type="evidence" value="ECO:0007669"/>
    <property type="project" value="UniProtKB-SubCell"/>
</dbReference>
<evidence type="ECO:0000259" key="11">
    <source>
        <dbReference type="Pfam" id="PF16418"/>
    </source>
</evidence>
<evidence type="ECO:0000313" key="16">
    <source>
        <dbReference type="Proteomes" id="UP000054886"/>
    </source>
</evidence>
<evidence type="ECO:0000259" key="8">
    <source>
        <dbReference type="Pfam" id="PF12842"/>
    </source>
</evidence>
<keyword evidence="5" id="KW-0539">Nucleus</keyword>
<feature type="domain" description="CCR4-NOT transcription complex subunit 1 HEAT repeat 1" evidence="12">
    <location>
        <begin position="170"/>
        <end position="402"/>
    </location>
</feature>
<dbReference type="EMBL" id="LLZZ01000151">
    <property type="protein sequence ID" value="KTA98840.1"/>
    <property type="molecule type" value="Genomic_DNA"/>
</dbReference>
<keyword evidence="3" id="KW-0805">Transcription regulation</keyword>
<dbReference type="GO" id="GO:0000749">
    <property type="term" value="P:response to pheromone triggering conjugation with cellular fusion"/>
    <property type="evidence" value="ECO:0007669"/>
    <property type="project" value="EnsemblFungi"/>
</dbReference>
<evidence type="ECO:0000259" key="10">
    <source>
        <dbReference type="Pfam" id="PF16417"/>
    </source>
</evidence>
<dbReference type="InterPro" id="IPR032193">
    <property type="entry name" value="CNOT1_TTP_bind"/>
</dbReference>
<dbReference type="GO" id="GO:0010607">
    <property type="term" value="P:negative regulation of cytoplasmic mRNA processing body assembly"/>
    <property type="evidence" value="ECO:0007669"/>
    <property type="project" value="EnsemblFungi"/>
</dbReference>
<evidence type="ECO:0000259" key="7">
    <source>
        <dbReference type="Pfam" id="PF04054"/>
    </source>
</evidence>
<dbReference type="CDD" id="cd20710">
    <property type="entry name" value="NOT1_connector"/>
    <property type="match status" value="1"/>
</dbReference>
<dbReference type="InterPro" id="IPR055454">
    <property type="entry name" value="CNOT1-like_NOT1_connector"/>
</dbReference>
<protein>
    <submittedName>
        <fullName evidence="15">General negative regulator of transcription subunit 1</fullName>
    </submittedName>
</protein>
<dbReference type="VEuPathDB" id="FungiDB:B1J91_E00451g"/>
<dbReference type="Proteomes" id="UP000054886">
    <property type="component" value="Unassembled WGS sequence"/>
</dbReference>
<feature type="domain" description="CCR4-NOT transcription complex subunit 1 CAF1-binding" evidence="9">
    <location>
        <begin position="793"/>
        <end position="1010"/>
    </location>
</feature>
<evidence type="ECO:0000259" key="12">
    <source>
        <dbReference type="Pfam" id="PF16419"/>
    </source>
</evidence>
<feature type="compositionally biased region" description="Basic and acidic residues" evidence="6">
    <location>
        <begin position="7"/>
        <end position="18"/>
    </location>
</feature>
<dbReference type="Gene3D" id="1.25.40.790">
    <property type="match status" value="1"/>
</dbReference>
<dbReference type="VEuPathDB" id="FungiDB:GWK60_E00231"/>
<dbReference type="Gene3D" id="1.25.40.180">
    <property type="match status" value="1"/>
</dbReference>
<dbReference type="InterPro" id="IPR032194">
    <property type="entry name" value="CNOT1_HEAT"/>
</dbReference>
<evidence type="ECO:0000256" key="2">
    <source>
        <dbReference type="ARBA" id="ARBA00022491"/>
    </source>
</evidence>
<name>A0A0W0DNE3_CANGB</name>
<evidence type="ECO:0000256" key="5">
    <source>
        <dbReference type="ARBA" id="ARBA00023242"/>
    </source>
</evidence>
<evidence type="ECO:0000256" key="3">
    <source>
        <dbReference type="ARBA" id="ARBA00023015"/>
    </source>
</evidence>
<dbReference type="Pfam" id="PF16418">
    <property type="entry name" value="CNOT1_HEAT"/>
    <property type="match status" value="1"/>
</dbReference>
<dbReference type="VEuPathDB" id="FungiDB:GVI51_E00231"/>
<keyword evidence="4" id="KW-0804">Transcription</keyword>
<evidence type="ECO:0000256" key="4">
    <source>
        <dbReference type="ARBA" id="ARBA00023163"/>
    </source>
</evidence>
<evidence type="ECO:0000256" key="1">
    <source>
        <dbReference type="ARBA" id="ARBA00004123"/>
    </source>
</evidence>
<reference evidence="15 16" key="1">
    <citation type="submission" date="2015-10" db="EMBL/GenBank/DDBJ databases">
        <title>Draft genomes sequences of Candida glabrata isolates 1A, 1B, 2A, 2B, 3A and 3B.</title>
        <authorList>
            <person name="Haavelsrud O.E."/>
            <person name="Gaustad P."/>
        </authorList>
    </citation>
    <scope>NUCLEOTIDE SEQUENCE [LARGE SCALE GENOMIC DNA]</scope>
    <source>
        <strain evidence="15">910700640</strain>
    </source>
</reference>
<feature type="region of interest" description="Disordered" evidence="6">
    <location>
        <begin position="1"/>
        <end position="25"/>
    </location>
</feature>
<proteinExistence type="predicted"/>
<feature type="domain" description="CCR4-Not complex component Not1 C-terminal" evidence="7">
    <location>
        <begin position="1695"/>
        <end position="2061"/>
    </location>
</feature>
<dbReference type="InterPro" id="IPR007196">
    <property type="entry name" value="CCR4-Not_Not1_C"/>
</dbReference>
<evidence type="ECO:0000259" key="9">
    <source>
        <dbReference type="Pfam" id="PF16415"/>
    </source>
</evidence>
<dbReference type="InterPro" id="IPR024557">
    <property type="entry name" value="CNOT1_dom_4"/>
</dbReference>
<dbReference type="VEuPathDB" id="FungiDB:CAGL0E00451g"/>
<dbReference type="Gene3D" id="1.25.40.840">
    <property type="entry name" value="CCR4-NOT transcription complex subunit 1 TTP binding domain"/>
    <property type="match status" value="1"/>
</dbReference>
<dbReference type="GO" id="GO:0051726">
    <property type="term" value="P:regulation of cell cycle"/>
    <property type="evidence" value="ECO:0007669"/>
    <property type="project" value="EnsemblFungi"/>
</dbReference>
<feature type="domain" description="CCR4-NOT transcription complex subunit 1 HEAT repeat" evidence="11">
    <location>
        <begin position="417"/>
        <end position="558"/>
    </location>
</feature>
<evidence type="ECO:0000313" key="15">
    <source>
        <dbReference type="EMBL" id="KTB14221.1"/>
    </source>
</evidence>
<gene>
    <name evidence="14" type="ORF">AO440_000895</name>
    <name evidence="15" type="ORF">AO440_004691</name>
</gene>
<evidence type="ECO:0000259" key="13">
    <source>
        <dbReference type="Pfam" id="PF25097"/>
    </source>
</evidence>
<feature type="domain" description="CCR4-NOT transcription complex subunit 1-like NOT1 connector" evidence="13">
    <location>
        <begin position="1375"/>
        <end position="1528"/>
    </location>
</feature>
<dbReference type="PANTHER" id="PTHR13162:SF8">
    <property type="entry name" value="CCR4-NOT TRANSCRIPTION COMPLEX SUBUNIT 1"/>
    <property type="match status" value="1"/>
</dbReference>
<organism evidence="15 16">
    <name type="scientific">Candida glabrata</name>
    <name type="common">Yeast</name>
    <name type="synonym">Torulopsis glabrata</name>
    <dbReference type="NCBI Taxonomy" id="5478"/>
    <lineage>
        <taxon>Eukaryota</taxon>
        <taxon>Fungi</taxon>
        <taxon>Dikarya</taxon>
        <taxon>Ascomycota</taxon>
        <taxon>Saccharomycotina</taxon>
        <taxon>Saccharomycetes</taxon>
        <taxon>Saccharomycetales</taxon>
        <taxon>Saccharomycetaceae</taxon>
        <taxon>Nakaseomyces</taxon>
    </lineage>
</organism>
<dbReference type="GO" id="GO:0006368">
    <property type="term" value="P:transcription elongation by RNA polymerase II"/>
    <property type="evidence" value="ECO:0007669"/>
    <property type="project" value="EnsemblFungi"/>
</dbReference>
<dbReference type="GO" id="GO:0017148">
    <property type="term" value="P:negative regulation of translation"/>
    <property type="evidence" value="ECO:0007669"/>
    <property type="project" value="InterPro"/>
</dbReference>
<dbReference type="InterPro" id="IPR032191">
    <property type="entry name" value="CNOT1_CAF1_bind"/>
</dbReference>
<comment type="subcellular location">
    <subcellularLocation>
        <location evidence="1">Nucleus</location>
    </subcellularLocation>
</comment>
<keyword evidence="2" id="KW-0678">Repressor</keyword>